<sequence length="47" mass="5232">MPDHVLVEQHRLLPLAAQLLGEGFARVDEIPADTDTGWSENLTSTWT</sequence>
<dbReference type="RefSeq" id="WP_344441506.1">
    <property type="nucleotide sequence ID" value="NZ_BAAALF010000034.1"/>
</dbReference>
<keyword evidence="2" id="KW-1185">Reference proteome</keyword>
<evidence type="ECO:0000313" key="2">
    <source>
        <dbReference type="Proteomes" id="UP001500037"/>
    </source>
</evidence>
<comment type="caution">
    <text evidence="1">The sequence shown here is derived from an EMBL/GenBank/DDBJ whole genome shotgun (WGS) entry which is preliminary data.</text>
</comment>
<evidence type="ECO:0000313" key="1">
    <source>
        <dbReference type="EMBL" id="GAA1233876.1"/>
    </source>
</evidence>
<accession>A0ABN1W3L1</accession>
<gene>
    <name evidence="1" type="ORF">GCM10009665_25190</name>
</gene>
<dbReference type="Proteomes" id="UP001500037">
    <property type="component" value="Unassembled WGS sequence"/>
</dbReference>
<proteinExistence type="predicted"/>
<reference evidence="1 2" key="1">
    <citation type="journal article" date="2019" name="Int. J. Syst. Evol. Microbiol.">
        <title>The Global Catalogue of Microorganisms (GCM) 10K type strain sequencing project: providing services to taxonomists for standard genome sequencing and annotation.</title>
        <authorList>
            <consortium name="The Broad Institute Genomics Platform"/>
            <consortium name="The Broad Institute Genome Sequencing Center for Infectious Disease"/>
            <person name="Wu L."/>
            <person name="Ma J."/>
        </authorList>
    </citation>
    <scope>NUCLEOTIDE SEQUENCE [LARGE SCALE GENOMIC DNA]</scope>
    <source>
        <strain evidence="1 2">JCM 13004</strain>
    </source>
</reference>
<name>A0ABN1W3L1_9ACTN</name>
<organism evidence="1 2">
    <name type="scientific">Kitasatospora nipponensis</name>
    <dbReference type="NCBI Taxonomy" id="258049"/>
    <lineage>
        <taxon>Bacteria</taxon>
        <taxon>Bacillati</taxon>
        <taxon>Actinomycetota</taxon>
        <taxon>Actinomycetes</taxon>
        <taxon>Kitasatosporales</taxon>
        <taxon>Streptomycetaceae</taxon>
        <taxon>Kitasatospora</taxon>
    </lineage>
</organism>
<protein>
    <submittedName>
        <fullName evidence="1">Uncharacterized protein</fullName>
    </submittedName>
</protein>
<dbReference type="EMBL" id="BAAALF010000034">
    <property type="protein sequence ID" value="GAA1233876.1"/>
    <property type="molecule type" value="Genomic_DNA"/>
</dbReference>